<dbReference type="InterPro" id="IPR050205">
    <property type="entry name" value="CDPK_Ser/Thr_kinases"/>
</dbReference>
<evidence type="ECO:0000256" key="3">
    <source>
        <dbReference type="ARBA" id="ARBA00022527"/>
    </source>
</evidence>
<sequence length="468" mass="53596">MGSLCNKTYIERPQINRRSAKRHTSILSIKSMYNSGKVLGTGTFGIVRVGWPKSNPHHKVAIKSIDKGLVKNFEVLRTEVEILVGLDHPNIIRLYESYEDDRYFHIVMELCEGGELWDSLLNKGHYKEKDAAELMIKILRAVNHLHKINICHRDLKPENFMFDSKDHDAELKLIDFGLSQKFGSNSKSMTSIVGTPYYVAPEVLKGSYGFMCDMWSVGVIMFMLLCGDHPFVGKDKEELYSHILQGSYEFKSVHWRGVSSQAKDLIRKMLALEPKNRITAEEALCHPWFGFTETNEIHVSPGIIASLKHFKLSSSFQKEVLAYFVNELNHDQIKDLKEAFNSLDTHKNGFITLSDFITVIANSEEHPKTREIEALFWNLDYNKDGRINYSEFLAATLESKHIINEEKLWSAFRHFDPNNTGKITAISLKSALRRAGKVNVDADELIREVDYDKDGGVNFEEFRKIVQG</sequence>
<keyword evidence="3 15" id="KW-0723">Serine/threonine-protein kinase</keyword>
<dbReference type="SMART" id="SM00054">
    <property type="entry name" value="EFh"/>
    <property type="match status" value="4"/>
</dbReference>
<dbReference type="PANTHER" id="PTHR24349">
    <property type="entry name" value="SERINE/THREONINE-PROTEIN KINASE"/>
    <property type="match status" value="1"/>
</dbReference>
<dbReference type="InterPro" id="IPR018247">
    <property type="entry name" value="EF_Hand_1_Ca_BS"/>
</dbReference>
<evidence type="ECO:0000256" key="5">
    <source>
        <dbReference type="ARBA" id="ARBA00022723"/>
    </source>
</evidence>
<organism evidence="18 19">
    <name type="scientific">Blepharisma stoltei</name>
    <dbReference type="NCBI Taxonomy" id="1481888"/>
    <lineage>
        <taxon>Eukaryota</taxon>
        <taxon>Sar</taxon>
        <taxon>Alveolata</taxon>
        <taxon>Ciliophora</taxon>
        <taxon>Postciliodesmatophora</taxon>
        <taxon>Heterotrichea</taxon>
        <taxon>Heterotrichida</taxon>
        <taxon>Blepharismidae</taxon>
        <taxon>Blepharisma</taxon>
    </lineage>
</organism>
<keyword evidence="5" id="KW-0479">Metal-binding</keyword>
<evidence type="ECO:0000256" key="4">
    <source>
        <dbReference type="ARBA" id="ARBA00022679"/>
    </source>
</evidence>
<evidence type="ECO:0000256" key="11">
    <source>
        <dbReference type="ARBA" id="ARBA00024334"/>
    </source>
</evidence>
<keyword evidence="10 14" id="KW-0067">ATP-binding</keyword>
<dbReference type="SUPFAM" id="SSF47473">
    <property type="entry name" value="EF-hand"/>
    <property type="match status" value="1"/>
</dbReference>
<dbReference type="CDD" id="cd05117">
    <property type="entry name" value="STKc_CAMK"/>
    <property type="match status" value="1"/>
</dbReference>
<dbReference type="Pfam" id="PF13499">
    <property type="entry name" value="EF-hand_7"/>
    <property type="match status" value="2"/>
</dbReference>
<dbReference type="EC" id="2.7.11.1" evidence="2"/>
<dbReference type="Gene3D" id="1.10.238.10">
    <property type="entry name" value="EF-hand"/>
    <property type="match status" value="1"/>
</dbReference>
<dbReference type="PROSITE" id="PS50011">
    <property type="entry name" value="PROTEIN_KINASE_DOM"/>
    <property type="match status" value="1"/>
</dbReference>
<protein>
    <recommendedName>
        <fullName evidence="2">non-specific serine/threonine protein kinase</fullName>
        <ecNumber evidence="2">2.7.11.1</ecNumber>
    </recommendedName>
</protein>
<reference evidence="18" key="1">
    <citation type="submission" date="2021-09" db="EMBL/GenBank/DDBJ databases">
        <authorList>
            <consortium name="AG Swart"/>
            <person name="Singh M."/>
            <person name="Singh A."/>
            <person name="Seah K."/>
            <person name="Emmerich C."/>
        </authorList>
    </citation>
    <scope>NUCLEOTIDE SEQUENCE</scope>
    <source>
        <strain evidence="18">ATCC30299</strain>
    </source>
</reference>
<dbReference type="PROSITE" id="PS00018">
    <property type="entry name" value="EF_HAND_1"/>
    <property type="match status" value="1"/>
</dbReference>
<feature type="domain" description="Protein kinase" evidence="16">
    <location>
        <begin position="33"/>
        <end position="289"/>
    </location>
</feature>
<name>A0AAU9J766_9CILI</name>
<dbReference type="SUPFAM" id="SSF56112">
    <property type="entry name" value="Protein kinase-like (PK-like)"/>
    <property type="match status" value="1"/>
</dbReference>
<dbReference type="PROSITE" id="PS50222">
    <property type="entry name" value="EF_HAND_2"/>
    <property type="match status" value="2"/>
</dbReference>
<comment type="similarity">
    <text evidence="11">Belongs to the protein kinase superfamily. Ser/Thr protein kinase family. CDPK subfamily.</text>
</comment>
<keyword evidence="6" id="KW-0677">Repeat</keyword>
<dbReference type="InterPro" id="IPR011009">
    <property type="entry name" value="Kinase-like_dom_sf"/>
</dbReference>
<evidence type="ECO:0000256" key="13">
    <source>
        <dbReference type="ARBA" id="ARBA00048679"/>
    </source>
</evidence>
<gene>
    <name evidence="18" type="ORF">BSTOLATCC_MIC30439</name>
</gene>
<evidence type="ECO:0000256" key="12">
    <source>
        <dbReference type="ARBA" id="ARBA00047899"/>
    </source>
</evidence>
<dbReference type="AlphaFoldDB" id="A0AAU9J766"/>
<dbReference type="FunFam" id="3.30.200.20:FF:000315">
    <property type="entry name" value="Calcium-dependent protein kinase 3"/>
    <property type="match status" value="1"/>
</dbReference>
<evidence type="ECO:0000256" key="8">
    <source>
        <dbReference type="ARBA" id="ARBA00022777"/>
    </source>
</evidence>
<keyword evidence="4" id="KW-0808">Transferase</keyword>
<dbReference type="GO" id="GO:0005524">
    <property type="term" value="F:ATP binding"/>
    <property type="evidence" value="ECO:0007669"/>
    <property type="project" value="UniProtKB-UniRule"/>
</dbReference>
<evidence type="ECO:0000256" key="2">
    <source>
        <dbReference type="ARBA" id="ARBA00012513"/>
    </source>
</evidence>
<accession>A0AAU9J766</accession>
<dbReference type="EMBL" id="CAJZBQ010000030">
    <property type="protein sequence ID" value="CAG9322057.1"/>
    <property type="molecule type" value="Genomic_DNA"/>
</dbReference>
<feature type="domain" description="EF-hand" evidence="17">
    <location>
        <begin position="403"/>
        <end position="438"/>
    </location>
</feature>
<dbReference type="PROSITE" id="PS00107">
    <property type="entry name" value="PROTEIN_KINASE_ATP"/>
    <property type="match status" value="1"/>
</dbReference>
<dbReference type="InterPro" id="IPR017441">
    <property type="entry name" value="Protein_kinase_ATP_BS"/>
</dbReference>
<evidence type="ECO:0000256" key="15">
    <source>
        <dbReference type="RuleBase" id="RU000304"/>
    </source>
</evidence>
<dbReference type="Pfam" id="PF00069">
    <property type="entry name" value="Pkinase"/>
    <property type="match status" value="1"/>
</dbReference>
<dbReference type="GO" id="GO:0005509">
    <property type="term" value="F:calcium ion binding"/>
    <property type="evidence" value="ECO:0007669"/>
    <property type="project" value="InterPro"/>
</dbReference>
<comment type="catalytic activity">
    <reaction evidence="12">
        <text>L-threonyl-[protein] + ATP = O-phospho-L-threonyl-[protein] + ADP + H(+)</text>
        <dbReference type="Rhea" id="RHEA:46608"/>
        <dbReference type="Rhea" id="RHEA-COMP:11060"/>
        <dbReference type="Rhea" id="RHEA-COMP:11605"/>
        <dbReference type="ChEBI" id="CHEBI:15378"/>
        <dbReference type="ChEBI" id="CHEBI:30013"/>
        <dbReference type="ChEBI" id="CHEBI:30616"/>
        <dbReference type="ChEBI" id="CHEBI:61977"/>
        <dbReference type="ChEBI" id="CHEBI:456216"/>
        <dbReference type="EC" id="2.7.11.1"/>
    </reaction>
</comment>
<proteinExistence type="inferred from homology"/>
<evidence type="ECO:0000313" key="18">
    <source>
        <dbReference type="EMBL" id="CAG9322057.1"/>
    </source>
</evidence>
<dbReference type="InterPro" id="IPR000719">
    <property type="entry name" value="Prot_kinase_dom"/>
</dbReference>
<evidence type="ECO:0000256" key="14">
    <source>
        <dbReference type="PROSITE-ProRule" id="PRU10141"/>
    </source>
</evidence>
<dbReference type="Proteomes" id="UP001162131">
    <property type="component" value="Unassembled WGS sequence"/>
</dbReference>
<dbReference type="CDD" id="cd00051">
    <property type="entry name" value="EFh"/>
    <property type="match status" value="2"/>
</dbReference>
<dbReference type="FunFam" id="1.10.238.10:FF:000001">
    <property type="entry name" value="Calmodulin 1"/>
    <property type="match status" value="1"/>
</dbReference>
<comment type="cofactor">
    <cofactor evidence="1">
        <name>Mg(2+)</name>
        <dbReference type="ChEBI" id="CHEBI:18420"/>
    </cofactor>
</comment>
<evidence type="ECO:0000256" key="1">
    <source>
        <dbReference type="ARBA" id="ARBA00001946"/>
    </source>
</evidence>
<comment type="caution">
    <text evidence="18">The sequence shown here is derived from an EMBL/GenBank/DDBJ whole genome shotgun (WGS) entry which is preliminary data.</text>
</comment>
<evidence type="ECO:0000259" key="16">
    <source>
        <dbReference type="PROSITE" id="PS50011"/>
    </source>
</evidence>
<dbReference type="SMART" id="SM00220">
    <property type="entry name" value="S_TKc"/>
    <property type="match status" value="1"/>
</dbReference>
<dbReference type="PROSITE" id="PS00108">
    <property type="entry name" value="PROTEIN_KINASE_ST"/>
    <property type="match status" value="1"/>
</dbReference>
<dbReference type="InterPro" id="IPR002048">
    <property type="entry name" value="EF_hand_dom"/>
</dbReference>
<evidence type="ECO:0000256" key="6">
    <source>
        <dbReference type="ARBA" id="ARBA00022737"/>
    </source>
</evidence>
<comment type="catalytic activity">
    <reaction evidence="13">
        <text>L-seryl-[protein] + ATP = O-phospho-L-seryl-[protein] + ADP + H(+)</text>
        <dbReference type="Rhea" id="RHEA:17989"/>
        <dbReference type="Rhea" id="RHEA-COMP:9863"/>
        <dbReference type="Rhea" id="RHEA-COMP:11604"/>
        <dbReference type="ChEBI" id="CHEBI:15378"/>
        <dbReference type="ChEBI" id="CHEBI:29999"/>
        <dbReference type="ChEBI" id="CHEBI:30616"/>
        <dbReference type="ChEBI" id="CHEBI:83421"/>
        <dbReference type="ChEBI" id="CHEBI:456216"/>
        <dbReference type="EC" id="2.7.11.1"/>
    </reaction>
</comment>
<feature type="binding site" evidence="14">
    <location>
        <position position="63"/>
    </location>
    <ligand>
        <name>ATP</name>
        <dbReference type="ChEBI" id="CHEBI:30616"/>
    </ligand>
</feature>
<evidence type="ECO:0000256" key="10">
    <source>
        <dbReference type="ARBA" id="ARBA00022840"/>
    </source>
</evidence>
<keyword evidence="9" id="KW-0106">Calcium</keyword>
<keyword evidence="8" id="KW-0418">Kinase</keyword>
<dbReference type="Gene3D" id="1.10.510.10">
    <property type="entry name" value="Transferase(Phosphotransferase) domain 1"/>
    <property type="match status" value="1"/>
</dbReference>
<keyword evidence="19" id="KW-1185">Reference proteome</keyword>
<dbReference type="FunFam" id="1.10.510.10:FF:000726">
    <property type="entry name" value="Calcium-dependent protein kinase, putative"/>
    <property type="match status" value="1"/>
</dbReference>
<keyword evidence="7 14" id="KW-0547">Nucleotide-binding</keyword>
<dbReference type="InterPro" id="IPR008271">
    <property type="entry name" value="Ser/Thr_kinase_AS"/>
</dbReference>
<dbReference type="Gene3D" id="3.30.200.20">
    <property type="entry name" value="Phosphorylase Kinase, domain 1"/>
    <property type="match status" value="1"/>
</dbReference>
<dbReference type="InterPro" id="IPR011992">
    <property type="entry name" value="EF-hand-dom_pair"/>
</dbReference>
<dbReference type="GO" id="GO:0004674">
    <property type="term" value="F:protein serine/threonine kinase activity"/>
    <property type="evidence" value="ECO:0007669"/>
    <property type="project" value="UniProtKB-KW"/>
</dbReference>
<evidence type="ECO:0000313" key="19">
    <source>
        <dbReference type="Proteomes" id="UP001162131"/>
    </source>
</evidence>
<feature type="domain" description="EF-hand" evidence="17">
    <location>
        <begin position="331"/>
        <end position="366"/>
    </location>
</feature>
<evidence type="ECO:0000256" key="9">
    <source>
        <dbReference type="ARBA" id="ARBA00022837"/>
    </source>
</evidence>
<evidence type="ECO:0000259" key="17">
    <source>
        <dbReference type="PROSITE" id="PS50222"/>
    </source>
</evidence>
<evidence type="ECO:0000256" key="7">
    <source>
        <dbReference type="ARBA" id="ARBA00022741"/>
    </source>
</evidence>